<dbReference type="InterPro" id="IPR036188">
    <property type="entry name" value="FAD/NAD-bd_sf"/>
</dbReference>
<keyword evidence="6" id="KW-0732">Signal</keyword>
<comment type="cofactor">
    <cofactor evidence="1">
        <name>FAD</name>
        <dbReference type="ChEBI" id="CHEBI:57692"/>
    </cofactor>
</comment>
<dbReference type="GO" id="GO:0071949">
    <property type="term" value="F:FAD binding"/>
    <property type="evidence" value="ECO:0007669"/>
    <property type="project" value="InterPro"/>
</dbReference>
<evidence type="ECO:0000256" key="5">
    <source>
        <dbReference type="ARBA" id="ARBA00023033"/>
    </source>
</evidence>
<dbReference type="AlphaFoldDB" id="A0A2J5HT08"/>
<dbReference type="Pfam" id="PF13450">
    <property type="entry name" value="NAD_binding_8"/>
    <property type="match status" value="1"/>
</dbReference>
<dbReference type="Proteomes" id="UP000235023">
    <property type="component" value="Unassembled WGS sequence"/>
</dbReference>
<accession>A0A2J5HT08</accession>
<protein>
    <submittedName>
        <fullName evidence="8">Putative monooxygenase</fullName>
    </submittedName>
</protein>
<dbReference type="Gene3D" id="3.50.50.60">
    <property type="entry name" value="FAD/NAD(P)-binding domain"/>
    <property type="match status" value="1"/>
</dbReference>
<organism evidence="8 9">
    <name type="scientific">Aspergillus taichungensis</name>
    <dbReference type="NCBI Taxonomy" id="482145"/>
    <lineage>
        <taxon>Eukaryota</taxon>
        <taxon>Fungi</taxon>
        <taxon>Dikarya</taxon>
        <taxon>Ascomycota</taxon>
        <taxon>Pezizomycotina</taxon>
        <taxon>Eurotiomycetes</taxon>
        <taxon>Eurotiomycetidae</taxon>
        <taxon>Eurotiales</taxon>
        <taxon>Aspergillaceae</taxon>
        <taxon>Aspergillus</taxon>
        <taxon>Aspergillus subgen. Circumdati</taxon>
    </lineage>
</organism>
<evidence type="ECO:0000313" key="9">
    <source>
        <dbReference type="Proteomes" id="UP000235023"/>
    </source>
</evidence>
<dbReference type="OrthoDB" id="47494at2759"/>
<gene>
    <name evidence="8" type="ORF">BDW42DRAFT_171079</name>
</gene>
<proteinExistence type="predicted"/>
<evidence type="ECO:0000256" key="6">
    <source>
        <dbReference type="SAM" id="SignalP"/>
    </source>
</evidence>
<keyword evidence="9" id="KW-1185">Reference proteome</keyword>
<feature type="chain" id="PRO_5014354667" evidence="6">
    <location>
        <begin position="18"/>
        <end position="400"/>
    </location>
</feature>
<sequence>MDPVLIIGAGLVGLALAQALKKKNIPFEIYERDASPTARPQGWAITLHWGLDPLRKTIPPEILSLIEAEQVDPDVAKDDNGNFLFLDLATGETKFKVPPSQRWRVNRDGMRRALLVGLEGRVHWGKQLVGVEWSCYGGSAVTARFEDGTRATGRMVVGAEGSRSEVRRALCPAGYRNEPLAGMRFVGVAVDMTAEAIAPLRALDPLLFQGCHPVTGTFMWFSVLETPVRNGTLGTAGEKFRAQICLSWRAKTAADEVEGTDEGRLAGMKRRAKAFAPCFCDAVQGIPEGTAVTEVKLVDWECLEWDNGGKMTLVGDAAHAMTMYRGEAGNHGLLDAYWLAKAIDKVYQGEDAKSALDEYEGEMRERTRRAVKLSRQACYDAHEWDQLGEHSPVLQKRSLD</sequence>
<keyword evidence="2" id="KW-0285">Flavoprotein</keyword>
<dbReference type="PANTHER" id="PTHR47178:SF1">
    <property type="entry name" value="FAD-BINDING DOMAIN-CONTAINING PROTEIN-RELATED"/>
    <property type="match status" value="1"/>
</dbReference>
<feature type="signal peptide" evidence="6">
    <location>
        <begin position="1"/>
        <end position="17"/>
    </location>
</feature>
<evidence type="ECO:0000256" key="4">
    <source>
        <dbReference type="ARBA" id="ARBA00023002"/>
    </source>
</evidence>
<evidence type="ECO:0000259" key="7">
    <source>
        <dbReference type="Pfam" id="PF01494"/>
    </source>
</evidence>
<reference evidence="9" key="1">
    <citation type="submission" date="2017-12" db="EMBL/GenBank/DDBJ databases">
        <authorList>
            <consortium name="DOE Joint Genome Institute"/>
            <person name="Mondo S.J."/>
            <person name="Kjaerbolling I."/>
            <person name="Vesth T.C."/>
            <person name="Frisvad J.C."/>
            <person name="Nybo J.L."/>
            <person name="Theobald S."/>
            <person name="Kuo A."/>
            <person name="Bowyer P."/>
            <person name="Matsuda Y."/>
            <person name="Lyhne E.K."/>
            <person name="Kogle M.E."/>
            <person name="Clum A."/>
            <person name="Lipzen A."/>
            <person name="Salamov A."/>
            <person name="Ngan C.Y."/>
            <person name="Daum C."/>
            <person name="Chiniquy J."/>
            <person name="Barry K."/>
            <person name="LaButti K."/>
            <person name="Haridas S."/>
            <person name="Simmons B.A."/>
            <person name="Magnuson J.K."/>
            <person name="Mortensen U.H."/>
            <person name="Larsen T.O."/>
            <person name="Grigoriev I.V."/>
            <person name="Baker S.E."/>
            <person name="Andersen M.R."/>
            <person name="Nordberg H.P."/>
            <person name="Cantor M.N."/>
            <person name="Hua S.X."/>
        </authorList>
    </citation>
    <scope>NUCLEOTIDE SEQUENCE [LARGE SCALE GENOMIC DNA]</scope>
    <source>
        <strain evidence="9">IBT 19404</strain>
    </source>
</reference>
<dbReference type="PRINTS" id="PR00420">
    <property type="entry name" value="RNGMNOXGNASE"/>
</dbReference>
<dbReference type="EMBL" id="KZ559548">
    <property type="protein sequence ID" value="PLN80415.1"/>
    <property type="molecule type" value="Genomic_DNA"/>
</dbReference>
<dbReference type="GO" id="GO:0004497">
    <property type="term" value="F:monooxygenase activity"/>
    <property type="evidence" value="ECO:0007669"/>
    <property type="project" value="UniProtKB-KW"/>
</dbReference>
<dbReference type="PANTHER" id="PTHR47178">
    <property type="entry name" value="MONOOXYGENASE, FAD-BINDING"/>
    <property type="match status" value="1"/>
</dbReference>
<feature type="domain" description="FAD-binding" evidence="7">
    <location>
        <begin position="121"/>
        <end position="372"/>
    </location>
</feature>
<keyword evidence="4" id="KW-0560">Oxidoreductase</keyword>
<dbReference type="SUPFAM" id="SSF51905">
    <property type="entry name" value="FAD/NAD(P)-binding domain"/>
    <property type="match status" value="1"/>
</dbReference>
<keyword evidence="5 8" id="KW-0503">Monooxygenase</keyword>
<evidence type="ECO:0000256" key="1">
    <source>
        <dbReference type="ARBA" id="ARBA00001974"/>
    </source>
</evidence>
<evidence type="ECO:0000313" key="8">
    <source>
        <dbReference type="EMBL" id="PLN80415.1"/>
    </source>
</evidence>
<evidence type="ECO:0000256" key="2">
    <source>
        <dbReference type="ARBA" id="ARBA00022630"/>
    </source>
</evidence>
<name>A0A2J5HT08_9EURO</name>
<keyword evidence="3" id="KW-0274">FAD</keyword>
<dbReference type="InterPro" id="IPR002938">
    <property type="entry name" value="FAD-bd"/>
</dbReference>
<evidence type="ECO:0000256" key="3">
    <source>
        <dbReference type="ARBA" id="ARBA00022827"/>
    </source>
</evidence>
<dbReference type="Pfam" id="PF01494">
    <property type="entry name" value="FAD_binding_3"/>
    <property type="match status" value="1"/>
</dbReference>